<name>A0AAI8ZS03_YERFR</name>
<organism evidence="2 3">
    <name type="scientific">Yersinia frederiksenii</name>
    <dbReference type="NCBI Taxonomy" id="29484"/>
    <lineage>
        <taxon>Bacteria</taxon>
        <taxon>Pseudomonadati</taxon>
        <taxon>Pseudomonadota</taxon>
        <taxon>Gammaproteobacteria</taxon>
        <taxon>Enterobacterales</taxon>
        <taxon>Yersiniaceae</taxon>
        <taxon>Yersinia</taxon>
    </lineage>
</organism>
<dbReference type="Gene3D" id="2.10.109.10">
    <property type="entry name" value="Umud Fragment, subunit A"/>
    <property type="match status" value="1"/>
</dbReference>
<evidence type="ECO:0000313" key="3">
    <source>
        <dbReference type="Proteomes" id="UP000046784"/>
    </source>
</evidence>
<dbReference type="SUPFAM" id="SSF47413">
    <property type="entry name" value="lambda repressor-like DNA-binding domains"/>
    <property type="match status" value="1"/>
</dbReference>
<dbReference type="Gene3D" id="1.10.260.40">
    <property type="entry name" value="lambda repressor-like DNA-binding domains"/>
    <property type="match status" value="1"/>
</dbReference>
<dbReference type="SMART" id="SM00530">
    <property type="entry name" value="HTH_XRE"/>
    <property type="match status" value="1"/>
</dbReference>
<dbReference type="Pfam" id="PF00717">
    <property type="entry name" value="Peptidase_S24"/>
    <property type="match status" value="1"/>
</dbReference>
<dbReference type="EMBL" id="CGCB01000016">
    <property type="protein sequence ID" value="CFR04371.1"/>
    <property type="molecule type" value="Genomic_DNA"/>
</dbReference>
<dbReference type="Pfam" id="PF01381">
    <property type="entry name" value="HTH_3"/>
    <property type="match status" value="1"/>
</dbReference>
<dbReference type="GO" id="GO:0003677">
    <property type="term" value="F:DNA binding"/>
    <property type="evidence" value="ECO:0007669"/>
    <property type="project" value="InterPro"/>
</dbReference>
<dbReference type="PROSITE" id="PS50943">
    <property type="entry name" value="HTH_CROC1"/>
    <property type="match status" value="1"/>
</dbReference>
<dbReference type="InterPro" id="IPR039418">
    <property type="entry name" value="LexA-like"/>
</dbReference>
<evidence type="ECO:0000313" key="2">
    <source>
        <dbReference type="EMBL" id="CFR04371.1"/>
    </source>
</evidence>
<dbReference type="Proteomes" id="UP000046784">
    <property type="component" value="Unassembled WGS sequence"/>
</dbReference>
<evidence type="ECO:0000259" key="1">
    <source>
        <dbReference type="PROSITE" id="PS50943"/>
    </source>
</evidence>
<feature type="domain" description="HTH cro/C1-type" evidence="1">
    <location>
        <begin position="12"/>
        <end position="67"/>
    </location>
</feature>
<dbReference type="InterPro" id="IPR050077">
    <property type="entry name" value="LexA_repressor"/>
</dbReference>
<dbReference type="InterPro" id="IPR015927">
    <property type="entry name" value="Peptidase_S24_S26A/B/C"/>
</dbReference>
<accession>A0AAI8ZS03</accession>
<dbReference type="InterPro" id="IPR036286">
    <property type="entry name" value="LexA/Signal_pep-like_sf"/>
</dbReference>
<gene>
    <name evidence="2" type="ORF">ERS008524_02607</name>
</gene>
<sequence>MKSTQEIIGERLKALRESRGLSQQGLTKKIGWSSASRIGNYELGLRNISADDAITLAAALEVAPAELLFGVGGSIQSSRYEYPLFSKVQAGHFSTEDRSFTERDAIAWVATTKKASDKAFWLEVEGHSMTAPQGARPSFPAGILILIDPDESVQAGDFCIASLDNHDFTFKRFIVDGGKPYLEPLNPKFDLISCNENCRILGKVIKSQWPDELFG</sequence>
<dbReference type="RefSeq" id="WP_050079861.1">
    <property type="nucleotide sequence ID" value="NZ_CABMMF010000016.1"/>
</dbReference>
<reference evidence="2 3" key="1">
    <citation type="submission" date="2015-03" db="EMBL/GenBank/DDBJ databases">
        <authorList>
            <consortium name="Pathogen Informatics"/>
            <person name="Murphy D."/>
        </authorList>
    </citation>
    <scope>NUCLEOTIDE SEQUENCE [LARGE SCALE GENOMIC DNA]</scope>
    <source>
        <strain evidence="2 3">3400/83</strain>
    </source>
</reference>
<dbReference type="InterPro" id="IPR010982">
    <property type="entry name" value="Lambda_DNA-bd_dom_sf"/>
</dbReference>
<dbReference type="AlphaFoldDB" id="A0AAI8ZS03"/>
<comment type="caution">
    <text evidence="2">The sequence shown here is derived from an EMBL/GenBank/DDBJ whole genome shotgun (WGS) entry which is preliminary data.</text>
</comment>
<dbReference type="CDD" id="cd06529">
    <property type="entry name" value="S24_LexA-like"/>
    <property type="match status" value="1"/>
</dbReference>
<dbReference type="SUPFAM" id="SSF51306">
    <property type="entry name" value="LexA/Signal peptidase"/>
    <property type="match status" value="1"/>
</dbReference>
<dbReference type="CDD" id="cd00093">
    <property type="entry name" value="HTH_XRE"/>
    <property type="match status" value="1"/>
</dbReference>
<proteinExistence type="predicted"/>
<protein>
    <submittedName>
        <fullName evidence="2">XRE family transcriptional regulator</fullName>
    </submittedName>
</protein>
<dbReference type="InterPro" id="IPR001387">
    <property type="entry name" value="Cro/C1-type_HTH"/>
</dbReference>
<dbReference type="PANTHER" id="PTHR33516">
    <property type="entry name" value="LEXA REPRESSOR"/>
    <property type="match status" value="1"/>
</dbReference>
<dbReference type="PANTHER" id="PTHR33516:SF2">
    <property type="entry name" value="LEXA REPRESSOR-RELATED"/>
    <property type="match status" value="1"/>
</dbReference>